<keyword evidence="2" id="KW-1185">Reference proteome</keyword>
<reference evidence="1 2" key="1">
    <citation type="journal article" date="2023" name="BMC Biotechnol.">
        <title>Vitis rotundifolia cv Carlos genome sequencing.</title>
        <authorList>
            <person name="Huff M."/>
            <person name="Hulse-Kemp A."/>
            <person name="Scheffler B."/>
            <person name="Youngblood R."/>
            <person name="Simpson S."/>
            <person name="Babiker E."/>
            <person name="Staton M."/>
        </authorList>
    </citation>
    <scope>NUCLEOTIDE SEQUENCE [LARGE SCALE GENOMIC DNA]</scope>
    <source>
        <tissue evidence="1">Leaf</tissue>
    </source>
</reference>
<evidence type="ECO:0000313" key="2">
    <source>
        <dbReference type="Proteomes" id="UP001168098"/>
    </source>
</evidence>
<dbReference type="AlphaFoldDB" id="A0AA38ZJ55"/>
<sequence>MAPPQPPPGWTLCENLMHNDSIKDLAKWAVEDHDHHIGHKLKFEWVDYAWHLDIPKGDDKIWIIHLKASGSFYLACVWQKLSTSKCNDQIMYLRKDP</sequence>
<dbReference type="InterPro" id="IPR046350">
    <property type="entry name" value="Cystatin_sf"/>
</dbReference>
<name>A0AA38ZJ55_VITRO</name>
<organism evidence="1 2">
    <name type="scientific">Vitis rotundifolia</name>
    <name type="common">Muscadine grape</name>
    <dbReference type="NCBI Taxonomy" id="103349"/>
    <lineage>
        <taxon>Eukaryota</taxon>
        <taxon>Viridiplantae</taxon>
        <taxon>Streptophyta</taxon>
        <taxon>Embryophyta</taxon>
        <taxon>Tracheophyta</taxon>
        <taxon>Spermatophyta</taxon>
        <taxon>Magnoliopsida</taxon>
        <taxon>eudicotyledons</taxon>
        <taxon>Gunneridae</taxon>
        <taxon>Pentapetalae</taxon>
        <taxon>rosids</taxon>
        <taxon>Vitales</taxon>
        <taxon>Vitaceae</taxon>
        <taxon>Viteae</taxon>
        <taxon>Vitis</taxon>
    </lineage>
</organism>
<accession>A0AA38ZJ55</accession>
<comment type="caution">
    <text evidence="1">The sequence shown here is derived from an EMBL/GenBank/DDBJ whole genome shotgun (WGS) entry which is preliminary data.</text>
</comment>
<dbReference type="Proteomes" id="UP001168098">
    <property type="component" value="Unassembled WGS sequence"/>
</dbReference>
<evidence type="ECO:0000313" key="1">
    <source>
        <dbReference type="EMBL" id="KAJ9689810.1"/>
    </source>
</evidence>
<gene>
    <name evidence="1" type="ORF">PVL29_012468</name>
</gene>
<protein>
    <submittedName>
        <fullName evidence="1">Uncharacterized protein</fullName>
    </submittedName>
</protein>
<proteinExistence type="predicted"/>
<dbReference type="EMBL" id="JARBHA010000010">
    <property type="protein sequence ID" value="KAJ9689810.1"/>
    <property type="molecule type" value="Genomic_DNA"/>
</dbReference>
<dbReference type="SUPFAM" id="SSF54403">
    <property type="entry name" value="Cystatin/monellin"/>
    <property type="match status" value="1"/>
</dbReference>